<evidence type="ECO:0000313" key="1">
    <source>
        <dbReference type="EMBL" id="JAG12590.1"/>
    </source>
</evidence>
<sequence>MKSPLIRRLKTEGFLQNWYADDSSCIGKLSDLKQWLTLLQTEGPKWGYFPEPSKSYLVIKPGLEVEARSLFGDTALKVVYSQRFLGGMIGSIDSRNEYVKEKVQGWVTSVEKMAAAAKKSPQACYTAFTKSLSKEWAFAQRVIRGQDDVYGPLRNSIKDSFIPSIVEFPVSQTEAEILELPVKLGGLAIEDPIKTASLNYRASERATHVLAEAIRWGTEVDMNLHEQRMREVRGDEQVLNKAAARAKQERLLQSLHPKQMRTLKRIAESNSSQWLTVIPLVKDDLDLSPMQFRDALALRYGREPKGMPNQCDGCSERMDLCHALNCKKGGQVKHGHDQIRDQCARMAGLAFNSVGVEPVMKENEDGTPRLVADLKIHGLWDVERTAYLDTRVINADASSYSSQTWATVSQNAANAKHRKYDAAAEDLRGSFTPLVVSCEGSLHKE</sequence>
<gene>
    <name evidence="1" type="primary">hemL_6</name>
    <name evidence="1" type="ORF">CM83_35025</name>
</gene>
<proteinExistence type="predicted"/>
<reference evidence="1" key="1">
    <citation type="journal article" date="2014" name="PLoS ONE">
        <title>Transcriptome-Based Identification of ABC Transporters in the Western Tarnished Plant Bug Lygus hesperus.</title>
        <authorList>
            <person name="Hull J.J."/>
            <person name="Chaney K."/>
            <person name="Geib S.M."/>
            <person name="Fabrick J.A."/>
            <person name="Brent C.S."/>
            <person name="Walsh D."/>
            <person name="Lavine L.C."/>
        </authorList>
    </citation>
    <scope>NUCLEOTIDE SEQUENCE</scope>
</reference>
<accession>A0A0A9X6A5</accession>
<dbReference type="EMBL" id="GBHO01031014">
    <property type="protein sequence ID" value="JAG12590.1"/>
    <property type="molecule type" value="Transcribed_RNA"/>
</dbReference>
<dbReference type="AlphaFoldDB" id="A0A0A9X6A5"/>
<protein>
    <submittedName>
        <fullName evidence="1">Glutamate-1-semialdehyde 2,1-aminomutase</fullName>
    </submittedName>
</protein>
<reference evidence="1" key="2">
    <citation type="submission" date="2014-07" db="EMBL/GenBank/DDBJ databases">
        <authorList>
            <person name="Hull J."/>
        </authorList>
    </citation>
    <scope>NUCLEOTIDE SEQUENCE</scope>
</reference>
<organism evidence="1">
    <name type="scientific">Lygus hesperus</name>
    <name type="common">Western plant bug</name>
    <dbReference type="NCBI Taxonomy" id="30085"/>
    <lineage>
        <taxon>Eukaryota</taxon>
        <taxon>Metazoa</taxon>
        <taxon>Ecdysozoa</taxon>
        <taxon>Arthropoda</taxon>
        <taxon>Hexapoda</taxon>
        <taxon>Insecta</taxon>
        <taxon>Pterygota</taxon>
        <taxon>Neoptera</taxon>
        <taxon>Paraneoptera</taxon>
        <taxon>Hemiptera</taxon>
        <taxon>Heteroptera</taxon>
        <taxon>Panheteroptera</taxon>
        <taxon>Cimicomorpha</taxon>
        <taxon>Miridae</taxon>
        <taxon>Mirini</taxon>
        <taxon>Lygus</taxon>
    </lineage>
</organism>
<name>A0A0A9X6A5_LYGHE</name>